<dbReference type="GO" id="GO:0003676">
    <property type="term" value="F:nucleic acid binding"/>
    <property type="evidence" value="ECO:0007669"/>
    <property type="project" value="InterPro"/>
</dbReference>
<accession>H0UQF6</accession>
<dbReference type="InterPro" id="IPR003156">
    <property type="entry name" value="DHHA1_dom"/>
</dbReference>
<evidence type="ECO:0000313" key="9">
    <source>
        <dbReference type="EMBL" id="EHM09710.1"/>
    </source>
</evidence>
<feature type="domain" description="DHHA1" evidence="7">
    <location>
        <begin position="341"/>
        <end position="428"/>
    </location>
</feature>
<feature type="domain" description="RecJ OB" evidence="8">
    <location>
        <begin position="444"/>
        <end position="535"/>
    </location>
</feature>
<dbReference type="Pfam" id="PF17768">
    <property type="entry name" value="RecJ_OB"/>
    <property type="match status" value="1"/>
</dbReference>
<gene>
    <name evidence="9" type="ORF">TheveDRAFT_0549</name>
</gene>
<dbReference type="OrthoDB" id="9809852at2"/>
<dbReference type="InterPro" id="IPR041122">
    <property type="entry name" value="RecJ_OB"/>
</dbReference>
<reference evidence="9 10" key="1">
    <citation type="submission" date="2011-10" db="EMBL/GenBank/DDBJ databases">
        <title>The Noncontiguous Finished genome of Thermanaerovibrio velox DSM 12556.</title>
        <authorList>
            <consortium name="US DOE Joint Genome Institute (JGI-PGF)"/>
            <person name="Lucas S."/>
            <person name="Copeland A."/>
            <person name="Lapidus A."/>
            <person name="Glavina del Rio T."/>
            <person name="Dalin E."/>
            <person name="Tice H."/>
            <person name="Bruce D."/>
            <person name="Goodwin L."/>
            <person name="Pitluck S."/>
            <person name="Peters L."/>
            <person name="Mikhailova N."/>
            <person name="Teshima H."/>
            <person name="Kyrpides N."/>
            <person name="Mavromatis K."/>
            <person name="Ivanova N."/>
            <person name="Markowitz V."/>
            <person name="Cheng J.-F."/>
            <person name="Hugenholtz P."/>
            <person name="Woyke T."/>
            <person name="Wu D."/>
            <person name="Spring S."/>
            <person name="Brambilla E.-M."/>
            <person name="Klenk H.-P."/>
            <person name="Eisen J.A."/>
        </authorList>
    </citation>
    <scope>NUCLEOTIDE SEQUENCE [LARGE SCALE GENOMIC DNA]</scope>
    <source>
        <strain evidence="9 10">DSM 12556</strain>
    </source>
</reference>
<evidence type="ECO:0000259" key="8">
    <source>
        <dbReference type="Pfam" id="PF17768"/>
    </source>
</evidence>
<name>H0UQF6_9BACT</name>
<protein>
    <recommendedName>
        <fullName evidence="2">Single-stranded-DNA-specific exonuclease RecJ</fullName>
    </recommendedName>
</protein>
<dbReference type="Pfam" id="PF02272">
    <property type="entry name" value="DHHA1"/>
    <property type="match status" value="1"/>
</dbReference>
<dbReference type="PANTHER" id="PTHR30255">
    <property type="entry name" value="SINGLE-STRANDED-DNA-SPECIFIC EXONUCLEASE RECJ"/>
    <property type="match status" value="1"/>
</dbReference>
<dbReference type="Gene3D" id="3.90.1640.30">
    <property type="match status" value="1"/>
</dbReference>
<comment type="similarity">
    <text evidence="1">Belongs to the RecJ family.</text>
</comment>
<evidence type="ECO:0000256" key="2">
    <source>
        <dbReference type="ARBA" id="ARBA00019841"/>
    </source>
</evidence>
<dbReference type="HOGENOM" id="CLU_009736_5_2_0"/>
<dbReference type="EMBL" id="CM001377">
    <property type="protein sequence ID" value="EHM09710.1"/>
    <property type="molecule type" value="Genomic_DNA"/>
</dbReference>
<keyword evidence="3" id="KW-0540">Nuclease</keyword>
<dbReference type="AlphaFoldDB" id="H0UQF6"/>
<evidence type="ECO:0000256" key="3">
    <source>
        <dbReference type="ARBA" id="ARBA00022722"/>
    </source>
</evidence>
<evidence type="ECO:0000256" key="5">
    <source>
        <dbReference type="ARBA" id="ARBA00022839"/>
    </source>
</evidence>
<keyword evidence="5 9" id="KW-0269">Exonuclease</keyword>
<dbReference type="eggNOG" id="COG0608">
    <property type="taxonomic scope" value="Bacteria"/>
</dbReference>
<dbReference type="InterPro" id="IPR051673">
    <property type="entry name" value="SSDNA_exonuclease_RecJ"/>
</dbReference>
<dbReference type="Proteomes" id="UP000005730">
    <property type="component" value="Chromosome"/>
</dbReference>
<evidence type="ECO:0000313" key="10">
    <source>
        <dbReference type="Proteomes" id="UP000005730"/>
    </source>
</evidence>
<dbReference type="Gene3D" id="3.10.310.30">
    <property type="match status" value="1"/>
</dbReference>
<evidence type="ECO:0000256" key="1">
    <source>
        <dbReference type="ARBA" id="ARBA00005915"/>
    </source>
</evidence>
<dbReference type="SUPFAM" id="SSF64182">
    <property type="entry name" value="DHH phosphoesterases"/>
    <property type="match status" value="1"/>
</dbReference>
<dbReference type="PANTHER" id="PTHR30255:SF2">
    <property type="entry name" value="SINGLE-STRANDED-DNA-SPECIFIC EXONUCLEASE RECJ"/>
    <property type="match status" value="1"/>
</dbReference>
<dbReference type="InterPro" id="IPR038763">
    <property type="entry name" value="DHH_sf"/>
</dbReference>
<dbReference type="InterPro" id="IPR001667">
    <property type="entry name" value="DDH_dom"/>
</dbReference>
<evidence type="ECO:0000259" key="6">
    <source>
        <dbReference type="Pfam" id="PF01368"/>
    </source>
</evidence>
<keyword evidence="10" id="KW-1185">Reference proteome</keyword>
<dbReference type="GO" id="GO:0004527">
    <property type="term" value="F:exonuclease activity"/>
    <property type="evidence" value="ECO:0007669"/>
    <property type="project" value="UniProtKB-KW"/>
</dbReference>
<feature type="domain" description="DDH" evidence="6">
    <location>
        <begin position="78"/>
        <end position="206"/>
    </location>
</feature>
<dbReference type="Pfam" id="PF01368">
    <property type="entry name" value="DHH"/>
    <property type="match status" value="1"/>
</dbReference>
<evidence type="ECO:0000256" key="4">
    <source>
        <dbReference type="ARBA" id="ARBA00022801"/>
    </source>
</evidence>
<proteinExistence type="inferred from homology"/>
<keyword evidence="4" id="KW-0378">Hydrolase</keyword>
<sequence length="547" mass="59554">MVLCGMDKIKLVPRSGFEGASGNLSLLLGSIAAMRGIDEEEFLRWLYSDLEDQLNAIPLNEQERRAFSLISNVRPGDRVIIYGDYDVDGLSATTLALELMLELGASVRYFIPHRSNEGYGFHISTAKRIAMKGCDLLVVVDCGTKDVGALDLIAAAGIPTVIFDHHLPGEKMPGGVLVNPHCFDAPSPLTALCATGVLWAWIWRTSLMNRSWAMGRLDLACLATVADCMDLSVPLNRCIVREGLEVIRKSPRRGIGVLLSKLGVDVEGVDEEVLSMKVIPCLNAPGRLGLAEDAVRLLFPGDAPVEGLADRVVSMNEERRRLSSMIMRDAQGDVHRHVYHGSNWPVGVLSSVASRLCCERGRPVALVAPTEGGLRGTLRIPNGSGDAVGLLSNIAEHLSAFGGHKYAAGFSVDAERWDLVRDKLEGLLRAMPSEDQRVDVLDWPLSMVGQDIEEDVERLKPFGMGNPAPLLFHRGGFSVEPMGKTGRVSRLVASGRELVAFASQSDLEGLDLVGFVYRPKLEFWRGKKRLKLYLERAVLAGPEGGSL</sequence>
<evidence type="ECO:0000259" key="7">
    <source>
        <dbReference type="Pfam" id="PF02272"/>
    </source>
</evidence>
<organism evidence="9 10">
    <name type="scientific">Thermanaerovibrio velox DSM 12556</name>
    <dbReference type="NCBI Taxonomy" id="926567"/>
    <lineage>
        <taxon>Bacteria</taxon>
        <taxon>Thermotogati</taxon>
        <taxon>Synergistota</taxon>
        <taxon>Synergistia</taxon>
        <taxon>Synergistales</taxon>
        <taxon>Synergistaceae</taxon>
        <taxon>Thermanaerovibrio</taxon>
    </lineage>
</organism>
<dbReference type="STRING" id="926567.TheveDRAFT_0549"/>